<name>A0ABQ5KYM2_9EUKA</name>
<comment type="caution">
    <text evidence="1">The sequence shown here is derived from an EMBL/GenBank/DDBJ whole genome shotgun (WGS) entry which is preliminary data.</text>
</comment>
<accession>A0ABQ5KYM2</accession>
<organism evidence="1 2">
    <name type="scientific">Aduncisulcus paluster</name>
    <dbReference type="NCBI Taxonomy" id="2918883"/>
    <lineage>
        <taxon>Eukaryota</taxon>
        <taxon>Metamonada</taxon>
        <taxon>Carpediemonas-like organisms</taxon>
        <taxon>Aduncisulcus</taxon>
    </lineage>
</organism>
<evidence type="ECO:0000313" key="2">
    <source>
        <dbReference type="Proteomes" id="UP001057375"/>
    </source>
</evidence>
<keyword evidence="2" id="KW-1185">Reference proteome</keyword>
<reference evidence="1" key="1">
    <citation type="submission" date="2022-03" db="EMBL/GenBank/DDBJ databases">
        <title>Draft genome sequence of Aduncisulcus paluster, a free-living microaerophilic Fornicata.</title>
        <authorList>
            <person name="Yuyama I."/>
            <person name="Kume K."/>
            <person name="Tamura T."/>
            <person name="Inagaki Y."/>
            <person name="Hashimoto T."/>
        </authorList>
    </citation>
    <scope>NUCLEOTIDE SEQUENCE</scope>
    <source>
        <strain evidence="1">NY0171</strain>
    </source>
</reference>
<evidence type="ECO:0000313" key="1">
    <source>
        <dbReference type="EMBL" id="GKT37532.1"/>
    </source>
</evidence>
<sequence>MESIFYDVNVFSLFQDENGDSTWVEEEEGVSQELEIKLGEHDTPLLITIHYSSGAVENLPSGPSLCFKHIHRRAVALNFDDNTFLLKFKHSKDILDILPYFKSFSQPLFSLPDPIPDSSI</sequence>
<feature type="non-terminal residue" evidence="1">
    <location>
        <position position="120"/>
    </location>
</feature>
<dbReference type="EMBL" id="BQXS01004769">
    <property type="protein sequence ID" value="GKT37532.1"/>
    <property type="molecule type" value="Genomic_DNA"/>
</dbReference>
<dbReference type="Proteomes" id="UP001057375">
    <property type="component" value="Unassembled WGS sequence"/>
</dbReference>
<protein>
    <submittedName>
        <fullName evidence="1">Uncharacterized protein</fullName>
    </submittedName>
</protein>
<proteinExistence type="predicted"/>
<gene>
    <name evidence="1" type="ORF">ADUPG1_003470</name>
</gene>